<feature type="signal peptide" evidence="4">
    <location>
        <begin position="1"/>
        <end position="18"/>
    </location>
</feature>
<dbReference type="EMBL" id="JAHJDP010000037">
    <property type="protein sequence ID" value="MBU2690780.1"/>
    <property type="molecule type" value="Genomic_DNA"/>
</dbReference>
<dbReference type="InterPro" id="IPR019734">
    <property type="entry name" value="TPR_rpt"/>
</dbReference>
<gene>
    <name evidence="5" type="ORF">KJ970_07605</name>
</gene>
<proteinExistence type="predicted"/>
<dbReference type="PANTHER" id="PTHR44943:SF8">
    <property type="entry name" value="TPR REPEAT-CONTAINING PROTEIN MJ0263"/>
    <property type="match status" value="1"/>
</dbReference>
<evidence type="ECO:0000313" key="5">
    <source>
        <dbReference type="EMBL" id="MBU2690780.1"/>
    </source>
</evidence>
<dbReference type="AlphaFoldDB" id="A0A948RTU5"/>
<evidence type="ECO:0000256" key="4">
    <source>
        <dbReference type="SAM" id="SignalP"/>
    </source>
</evidence>
<evidence type="ECO:0000256" key="1">
    <source>
        <dbReference type="ARBA" id="ARBA00022737"/>
    </source>
</evidence>
<evidence type="ECO:0000256" key="2">
    <source>
        <dbReference type="ARBA" id="ARBA00022803"/>
    </source>
</evidence>
<accession>A0A948RTU5</accession>
<dbReference type="SUPFAM" id="SSF48452">
    <property type="entry name" value="TPR-like"/>
    <property type="match status" value="2"/>
</dbReference>
<name>A0A948RTU5_UNCEI</name>
<comment type="caution">
    <text evidence="5">The sequence shown here is derived from an EMBL/GenBank/DDBJ whole genome shotgun (WGS) entry which is preliminary data.</text>
</comment>
<dbReference type="Gene3D" id="1.25.40.10">
    <property type="entry name" value="Tetratricopeptide repeat domain"/>
    <property type="match status" value="3"/>
</dbReference>
<keyword evidence="4" id="KW-0732">Signal</keyword>
<dbReference type="PROSITE" id="PS50005">
    <property type="entry name" value="TPR"/>
    <property type="match status" value="3"/>
</dbReference>
<dbReference type="SMART" id="SM00028">
    <property type="entry name" value="TPR"/>
    <property type="match status" value="9"/>
</dbReference>
<dbReference type="Pfam" id="PF13432">
    <property type="entry name" value="TPR_16"/>
    <property type="match status" value="2"/>
</dbReference>
<sequence length="519" mass="57127">MTAILMILLCLALGAAGAQDRFGRATAFEKAGNYEAAIGEYASFLKAHPQDALAPTAAMAIGNISFLALENHTAAVEAYDRVLKEYPKSSWAAEAARRKAECLEVEENWEGAGEAYGEALKLCGEGDNRPPPNWVNEVSLAAADCYYELGDRSRVIETYETVLKSSMPPPAAATTLYRLADSYESNAQGEKAARKYAELIEDYPFSAEYAQAIGKRECIDQYLDFEWEHYLTYTQTTQDFQTRDFAAAIPRCDDIITRSPNEKLKLCAEYRKIVAETVIAGDYTEGAGRLESFLNRIPDRRAFPNAQRQLLLFQQTAGLERQVRESPDDGAALQQLGEQYLRSQSLAKGVDALEKARAMDPDNADIALSLGLAYLNTGQPEAAQTAFGVYFTQNPTNTGVLNQVGYTYLGLGDVETALEYFVKYVKAGPDDANAHDSYGEGLLAAGRVEEAEQEYETAVRIDSTFFNAYFMLGTIYQQGSKPEQAVAAYQKFLELAPADPRAERAHTALRELRAAQAAD</sequence>
<dbReference type="InterPro" id="IPR051685">
    <property type="entry name" value="Ycf3/AcsC/BcsC/TPR_MFPF"/>
</dbReference>
<feature type="repeat" description="TPR" evidence="3">
    <location>
        <begin position="330"/>
        <end position="363"/>
    </location>
</feature>
<feature type="repeat" description="TPR" evidence="3">
    <location>
        <begin position="466"/>
        <end position="499"/>
    </location>
</feature>
<dbReference type="Proteomes" id="UP000777784">
    <property type="component" value="Unassembled WGS sequence"/>
</dbReference>
<protein>
    <submittedName>
        <fullName evidence="5">Tetratricopeptide repeat protein</fullName>
    </submittedName>
</protein>
<organism evidence="5 6">
    <name type="scientific">Eiseniibacteriota bacterium</name>
    <dbReference type="NCBI Taxonomy" id="2212470"/>
    <lineage>
        <taxon>Bacteria</taxon>
        <taxon>Candidatus Eiseniibacteriota</taxon>
    </lineage>
</organism>
<dbReference type="Pfam" id="PF13181">
    <property type="entry name" value="TPR_8"/>
    <property type="match status" value="1"/>
</dbReference>
<feature type="chain" id="PRO_5036922389" evidence="4">
    <location>
        <begin position="19"/>
        <end position="519"/>
    </location>
</feature>
<keyword evidence="2 3" id="KW-0802">TPR repeat</keyword>
<feature type="repeat" description="TPR" evidence="3">
    <location>
        <begin position="398"/>
        <end position="431"/>
    </location>
</feature>
<dbReference type="Pfam" id="PF14559">
    <property type="entry name" value="TPR_19"/>
    <property type="match status" value="1"/>
</dbReference>
<dbReference type="InterPro" id="IPR011990">
    <property type="entry name" value="TPR-like_helical_dom_sf"/>
</dbReference>
<keyword evidence="1" id="KW-0677">Repeat</keyword>
<dbReference type="Pfam" id="PF13174">
    <property type="entry name" value="TPR_6"/>
    <property type="match status" value="1"/>
</dbReference>
<evidence type="ECO:0000313" key="6">
    <source>
        <dbReference type="Proteomes" id="UP000777784"/>
    </source>
</evidence>
<dbReference type="PANTHER" id="PTHR44943">
    <property type="entry name" value="CELLULOSE SYNTHASE OPERON PROTEIN C"/>
    <property type="match status" value="1"/>
</dbReference>
<evidence type="ECO:0000256" key="3">
    <source>
        <dbReference type="PROSITE-ProRule" id="PRU00339"/>
    </source>
</evidence>
<reference evidence="5" key="1">
    <citation type="submission" date="2021-05" db="EMBL/GenBank/DDBJ databases">
        <title>Energy efficiency and biological interactions define the core microbiome of deep oligotrophic groundwater.</title>
        <authorList>
            <person name="Mehrshad M."/>
            <person name="Lopez-Fernandez M."/>
            <person name="Bell E."/>
            <person name="Bernier-Latmani R."/>
            <person name="Bertilsson S."/>
            <person name="Dopson M."/>
        </authorList>
    </citation>
    <scope>NUCLEOTIDE SEQUENCE</scope>
    <source>
        <strain evidence="5">Modern_marine.mb.64</strain>
    </source>
</reference>